<evidence type="ECO:0000256" key="1">
    <source>
        <dbReference type="SAM" id="SignalP"/>
    </source>
</evidence>
<sequence>MKTACKSLLALGMALSMLFALTACDDGGLSKEDASKCIQVEMDTTYKGEFDGFLDYYSNMTKSDALDQYTNNLTGEVSNFLYMFGLDDPNGVEAYLSPSDGLVSRAEELYKEIYAKSSYEVQPAAKQDDGTYAVKVVVQPIDILHQVYEASETYFADFFARYEEVDTDSMSEEEAMDWFVNTYAEDYYATLIDLLESKVPTIGYLDDKSIVIQVDMDDEYNVLVTDEDWMNLDKLIIDRNF</sequence>
<dbReference type="PROSITE" id="PS51257">
    <property type="entry name" value="PROKAR_LIPOPROTEIN"/>
    <property type="match status" value="1"/>
</dbReference>
<reference evidence="2" key="1">
    <citation type="submission" date="2020-08" db="EMBL/GenBank/DDBJ databases">
        <title>Genome public.</title>
        <authorList>
            <person name="Liu C."/>
            <person name="Sun Q."/>
        </authorList>
    </citation>
    <scope>NUCLEOTIDE SEQUENCE</scope>
    <source>
        <strain evidence="2">NSJ-52</strain>
    </source>
</reference>
<feature type="chain" id="PRO_5039126638" description="DUF5105 domain-containing protein" evidence="1">
    <location>
        <begin position="23"/>
        <end position="241"/>
    </location>
</feature>
<feature type="signal peptide" evidence="1">
    <location>
        <begin position="1"/>
        <end position="22"/>
    </location>
</feature>
<name>A0A8J6JM23_9FIRM</name>
<organism evidence="2 3">
    <name type="scientific">Lawsonibacter faecis</name>
    <dbReference type="NCBI Taxonomy" id="2763052"/>
    <lineage>
        <taxon>Bacteria</taxon>
        <taxon>Bacillati</taxon>
        <taxon>Bacillota</taxon>
        <taxon>Clostridia</taxon>
        <taxon>Eubacteriales</taxon>
        <taxon>Oscillospiraceae</taxon>
        <taxon>Lawsonibacter</taxon>
    </lineage>
</organism>
<dbReference type="EMBL" id="JACOPQ010000007">
    <property type="protein sequence ID" value="MBC5737354.1"/>
    <property type="molecule type" value="Genomic_DNA"/>
</dbReference>
<accession>A0A8J6JM23</accession>
<keyword evidence="1" id="KW-0732">Signal</keyword>
<dbReference type="AlphaFoldDB" id="A0A8J6JM23"/>
<evidence type="ECO:0008006" key="4">
    <source>
        <dbReference type="Google" id="ProtNLM"/>
    </source>
</evidence>
<evidence type="ECO:0000313" key="2">
    <source>
        <dbReference type="EMBL" id="MBC5737354.1"/>
    </source>
</evidence>
<comment type="caution">
    <text evidence="2">The sequence shown here is derived from an EMBL/GenBank/DDBJ whole genome shotgun (WGS) entry which is preliminary data.</text>
</comment>
<gene>
    <name evidence="2" type="ORF">H8S62_10100</name>
</gene>
<dbReference type="Proteomes" id="UP000607645">
    <property type="component" value="Unassembled WGS sequence"/>
</dbReference>
<protein>
    <recommendedName>
        <fullName evidence="4">DUF5105 domain-containing protein</fullName>
    </recommendedName>
</protein>
<evidence type="ECO:0000313" key="3">
    <source>
        <dbReference type="Proteomes" id="UP000607645"/>
    </source>
</evidence>
<keyword evidence="3" id="KW-1185">Reference proteome</keyword>
<proteinExistence type="predicted"/>
<dbReference type="RefSeq" id="WP_186919173.1">
    <property type="nucleotide sequence ID" value="NZ_JACOPQ010000007.1"/>
</dbReference>